<feature type="compositionally biased region" description="Pro residues" evidence="1">
    <location>
        <begin position="421"/>
        <end position="445"/>
    </location>
</feature>
<sequence length="586" mass="64341">MGESNGDDVVSRQAKLSKALSAAYLNHQISELESKVKATTLTPPTPFDPKQNPRSPTFAKGEINGNVVHERDPNDDLGRPDDVEDSEDVSEEWRVVVVDVSALMWARNAVKRLVGRGWEVIVPLEAIRILDLLKKGSSPSAVSARQAARYIEHATRFHSLLSTDPSITVQLGTNYKKGRGLRLQREGESRPVDSMLDELALPPMDGDGTLPIWVKKVFSCVAFYKRIMDKELEQSDENGLEKERGPILYVGNPPVFVEIEQGRNEPTPSGGDRHKEDFTARADGHVILEEAARFDLTLEVLRDDDTEVEASGLGRSGRGIGKGQGKGRNKNGKSRSDRDGQRKRKEQDIEPVKEVRILLRRPPSVGLNDESHPSPESGISTLPTSGNSPAIPAPRLQPRIEATPMTTMPGHPPSMGMGDYPRPPPASHGSRPPPPGMLPPPPHGMRPPHHHMRPPPPGGPHGMHPPHPHMRPPPPPPGGLHGMRPHLRGTAHHHDHPHHPPPFVEPHGRGRTGGGRGGRDRRGPKQSNSNEFVLLQRPESLVRPPINPGSMARIDGPAPSEDRRNGDRIKGTRREEPKVILLKRPG</sequence>
<gene>
    <name evidence="2" type="ORF">IL334_002608</name>
</gene>
<dbReference type="RefSeq" id="XP_062790403.1">
    <property type="nucleotide sequence ID" value="XM_062934352.1"/>
</dbReference>
<feature type="compositionally biased region" description="Gly residues" evidence="1">
    <location>
        <begin position="314"/>
        <end position="324"/>
    </location>
</feature>
<feature type="region of interest" description="Disordered" evidence="1">
    <location>
        <begin position="35"/>
        <end position="88"/>
    </location>
</feature>
<dbReference type="EMBL" id="CP141883">
    <property type="protein sequence ID" value="WRT65663.1"/>
    <property type="molecule type" value="Genomic_DNA"/>
</dbReference>
<feature type="compositionally biased region" description="Basic residues" evidence="1">
    <location>
        <begin position="483"/>
        <end position="499"/>
    </location>
</feature>
<reference evidence="2 3" key="1">
    <citation type="submission" date="2024-01" db="EMBL/GenBank/DDBJ databases">
        <title>Comparative genomics of Cryptococcus and Kwoniella reveals pathogenesis evolution and contrasting modes of karyotype evolution via chromosome fusion or intercentromeric recombination.</title>
        <authorList>
            <person name="Coelho M.A."/>
            <person name="David-Palma M."/>
            <person name="Shea T."/>
            <person name="Bowers K."/>
            <person name="McGinley-Smith S."/>
            <person name="Mohammad A.W."/>
            <person name="Gnirke A."/>
            <person name="Yurkov A.M."/>
            <person name="Nowrousian M."/>
            <person name="Sun S."/>
            <person name="Cuomo C.A."/>
            <person name="Heitman J."/>
        </authorList>
    </citation>
    <scope>NUCLEOTIDE SEQUENCE [LARGE SCALE GENOMIC DNA]</scope>
    <source>
        <strain evidence="2">CBS 11374</strain>
    </source>
</reference>
<name>A0ABZ1CV77_9TREE</name>
<feature type="region of interest" description="Disordered" evidence="1">
    <location>
        <begin position="309"/>
        <end position="586"/>
    </location>
</feature>
<feature type="compositionally biased region" description="Pro residues" evidence="1">
    <location>
        <begin position="454"/>
        <end position="463"/>
    </location>
</feature>
<evidence type="ECO:0000313" key="3">
    <source>
        <dbReference type="Proteomes" id="UP001329825"/>
    </source>
</evidence>
<feature type="compositionally biased region" description="Basic and acidic residues" evidence="1">
    <location>
        <begin position="560"/>
        <end position="578"/>
    </location>
</feature>
<dbReference type="Proteomes" id="UP001329825">
    <property type="component" value="Chromosome 3"/>
</dbReference>
<keyword evidence="3" id="KW-1185">Reference proteome</keyword>
<dbReference type="Gene3D" id="3.40.50.1010">
    <property type="entry name" value="5'-nuclease"/>
    <property type="match status" value="1"/>
</dbReference>
<organism evidence="2 3">
    <name type="scientific">Kwoniella shivajii</name>
    <dbReference type="NCBI Taxonomy" id="564305"/>
    <lineage>
        <taxon>Eukaryota</taxon>
        <taxon>Fungi</taxon>
        <taxon>Dikarya</taxon>
        <taxon>Basidiomycota</taxon>
        <taxon>Agaricomycotina</taxon>
        <taxon>Tremellomycetes</taxon>
        <taxon>Tremellales</taxon>
        <taxon>Cryptococcaceae</taxon>
        <taxon>Kwoniella</taxon>
    </lineage>
</organism>
<evidence type="ECO:0000256" key="1">
    <source>
        <dbReference type="SAM" id="MobiDB-lite"/>
    </source>
</evidence>
<feature type="compositionally biased region" description="Basic and acidic residues" evidence="1">
    <location>
        <begin position="334"/>
        <end position="357"/>
    </location>
</feature>
<dbReference type="GeneID" id="87954739"/>
<evidence type="ECO:0000313" key="2">
    <source>
        <dbReference type="EMBL" id="WRT65663.1"/>
    </source>
</evidence>
<feature type="compositionally biased region" description="Basic and acidic residues" evidence="1">
    <location>
        <begin position="68"/>
        <end position="81"/>
    </location>
</feature>
<protein>
    <recommendedName>
        <fullName evidence="4">PIN domain-containing protein</fullName>
    </recommendedName>
</protein>
<accession>A0ABZ1CV77</accession>
<proteinExistence type="predicted"/>
<evidence type="ECO:0008006" key="4">
    <source>
        <dbReference type="Google" id="ProtNLM"/>
    </source>
</evidence>
<feature type="compositionally biased region" description="Polar residues" evidence="1">
    <location>
        <begin position="377"/>
        <end position="388"/>
    </location>
</feature>